<organism evidence="1 2">
    <name type="scientific">Diphasiastrum complanatum</name>
    <name type="common">Issler's clubmoss</name>
    <name type="synonym">Lycopodium complanatum</name>
    <dbReference type="NCBI Taxonomy" id="34168"/>
    <lineage>
        <taxon>Eukaryota</taxon>
        <taxon>Viridiplantae</taxon>
        <taxon>Streptophyta</taxon>
        <taxon>Embryophyta</taxon>
        <taxon>Tracheophyta</taxon>
        <taxon>Lycopodiopsida</taxon>
        <taxon>Lycopodiales</taxon>
        <taxon>Lycopodiaceae</taxon>
        <taxon>Lycopodioideae</taxon>
        <taxon>Diphasiastrum</taxon>
    </lineage>
</organism>
<dbReference type="EMBL" id="CM055103">
    <property type="protein sequence ID" value="KAJ7535137.1"/>
    <property type="molecule type" value="Genomic_DNA"/>
</dbReference>
<accession>A0ACC2BZC2</accession>
<evidence type="ECO:0000313" key="1">
    <source>
        <dbReference type="EMBL" id="KAJ7535137.1"/>
    </source>
</evidence>
<name>A0ACC2BZC2_DIPCM</name>
<reference evidence="2" key="1">
    <citation type="journal article" date="2024" name="Proc. Natl. Acad. Sci. U.S.A.">
        <title>Extraordinary preservation of gene collinearity over three hundred million years revealed in homosporous lycophytes.</title>
        <authorList>
            <person name="Li C."/>
            <person name="Wickell D."/>
            <person name="Kuo L.Y."/>
            <person name="Chen X."/>
            <person name="Nie B."/>
            <person name="Liao X."/>
            <person name="Peng D."/>
            <person name="Ji J."/>
            <person name="Jenkins J."/>
            <person name="Williams M."/>
            <person name="Shu S."/>
            <person name="Plott C."/>
            <person name="Barry K."/>
            <person name="Rajasekar S."/>
            <person name="Grimwood J."/>
            <person name="Han X."/>
            <person name="Sun S."/>
            <person name="Hou Z."/>
            <person name="He W."/>
            <person name="Dai G."/>
            <person name="Sun C."/>
            <person name="Schmutz J."/>
            <person name="Leebens-Mack J.H."/>
            <person name="Li F.W."/>
            <person name="Wang L."/>
        </authorList>
    </citation>
    <scope>NUCLEOTIDE SEQUENCE [LARGE SCALE GENOMIC DNA]</scope>
    <source>
        <strain evidence="2">cv. PW_Plant_1</strain>
    </source>
</reference>
<proteinExistence type="predicted"/>
<evidence type="ECO:0000313" key="2">
    <source>
        <dbReference type="Proteomes" id="UP001162992"/>
    </source>
</evidence>
<keyword evidence="2" id="KW-1185">Reference proteome</keyword>
<comment type="caution">
    <text evidence="1">The sequence shown here is derived from an EMBL/GenBank/DDBJ whole genome shotgun (WGS) entry which is preliminary data.</text>
</comment>
<protein>
    <submittedName>
        <fullName evidence="1">Uncharacterized protein</fullName>
    </submittedName>
</protein>
<sequence>MSRHQIDHSSSADFEVQLKCKQPHTARSTYCAHCRSKSNGTPGGIATMASPSCLNFSVGRDRPPSLSFSPVISASCFCSRDLLILSGLRICISLPQQSLANRFSFQQIRHPPDFTVAIGYHMTSSN</sequence>
<dbReference type="Proteomes" id="UP001162992">
    <property type="component" value="Chromosome 12"/>
</dbReference>
<gene>
    <name evidence="1" type="ORF">O6H91_12G019600</name>
</gene>